<keyword evidence="2" id="KW-0238">DNA-binding</keyword>
<dbReference type="InterPro" id="IPR014710">
    <property type="entry name" value="RmlC-like_jellyroll"/>
</dbReference>
<reference evidence="5 6" key="1">
    <citation type="submission" date="2016-11" db="EMBL/GenBank/DDBJ databases">
        <authorList>
            <person name="Jaros S."/>
            <person name="Januszkiewicz K."/>
            <person name="Wedrychowicz H."/>
        </authorList>
    </citation>
    <scope>NUCLEOTIDE SEQUENCE [LARGE SCALE GENOMIC DNA]</scope>
    <source>
        <strain evidence="5 6">GAS86</strain>
    </source>
</reference>
<proteinExistence type="predicted"/>
<evidence type="ECO:0000259" key="4">
    <source>
        <dbReference type="PROSITE" id="PS01124"/>
    </source>
</evidence>
<dbReference type="Gene3D" id="1.10.10.60">
    <property type="entry name" value="Homeodomain-like"/>
    <property type="match status" value="1"/>
</dbReference>
<dbReference type="Proteomes" id="UP000184693">
    <property type="component" value="Unassembled WGS sequence"/>
</dbReference>
<dbReference type="GO" id="GO:0043565">
    <property type="term" value="F:sequence-specific DNA binding"/>
    <property type="evidence" value="ECO:0007669"/>
    <property type="project" value="InterPro"/>
</dbReference>
<dbReference type="RefSeq" id="WP_167379396.1">
    <property type="nucleotide sequence ID" value="NZ_FSRM01000001.1"/>
</dbReference>
<evidence type="ECO:0000313" key="5">
    <source>
        <dbReference type="EMBL" id="SIO25007.1"/>
    </source>
</evidence>
<protein>
    <submittedName>
        <fullName evidence="5">Helix-turn-helix domain-containing protein</fullName>
    </submittedName>
</protein>
<dbReference type="InterPro" id="IPR050204">
    <property type="entry name" value="AraC_XylS_family_regulators"/>
</dbReference>
<dbReference type="InterPro" id="IPR009057">
    <property type="entry name" value="Homeodomain-like_sf"/>
</dbReference>
<evidence type="ECO:0000256" key="3">
    <source>
        <dbReference type="ARBA" id="ARBA00023163"/>
    </source>
</evidence>
<name>A0A1N6HZ03_9BURK</name>
<dbReference type="PANTHER" id="PTHR46796">
    <property type="entry name" value="HTH-TYPE TRANSCRIPTIONAL ACTIVATOR RHAS-RELATED"/>
    <property type="match status" value="1"/>
</dbReference>
<dbReference type="AlphaFoldDB" id="A0A1N6HZ03"/>
<evidence type="ECO:0000256" key="2">
    <source>
        <dbReference type="ARBA" id="ARBA00023125"/>
    </source>
</evidence>
<dbReference type="GO" id="GO:0003700">
    <property type="term" value="F:DNA-binding transcription factor activity"/>
    <property type="evidence" value="ECO:0007669"/>
    <property type="project" value="InterPro"/>
</dbReference>
<gene>
    <name evidence="5" type="ORF">SAMN05444168_3783</name>
</gene>
<dbReference type="InterPro" id="IPR011051">
    <property type="entry name" value="RmlC_Cupin_sf"/>
</dbReference>
<dbReference type="InterPro" id="IPR018060">
    <property type="entry name" value="HTH_AraC"/>
</dbReference>
<dbReference type="Gene3D" id="2.60.120.10">
    <property type="entry name" value="Jelly Rolls"/>
    <property type="match status" value="1"/>
</dbReference>
<accession>A0A1N6HZ03</accession>
<dbReference type="Pfam" id="PF12833">
    <property type="entry name" value="HTH_18"/>
    <property type="match status" value="1"/>
</dbReference>
<dbReference type="SMART" id="SM00342">
    <property type="entry name" value="HTH_ARAC"/>
    <property type="match status" value="1"/>
</dbReference>
<organism evidence="5 6">
    <name type="scientific">Paraburkholderia phenazinium</name>
    <dbReference type="NCBI Taxonomy" id="60549"/>
    <lineage>
        <taxon>Bacteria</taxon>
        <taxon>Pseudomonadati</taxon>
        <taxon>Pseudomonadota</taxon>
        <taxon>Betaproteobacteria</taxon>
        <taxon>Burkholderiales</taxon>
        <taxon>Burkholderiaceae</taxon>
        <taxon>Paraburkholderia</taxon>
    </lineage>
</organism>
<keyword evidence="3" id="KW-0804">Transcription</keyword>
<evidence type="ECO:0000313" key="6">
    <source>
        <dbReference type="Proteomes" id="UP000184693"/>
    </source>
</evidence>
<sequence length="325" mass="35250">MKQQLSTDIKFSDCRAAPSSIGEARVEGDLSSTAPRVVSAHPCSTRVSAASGAQGALLATGHFGRVMGCWTQRNIGLHAHDEIQITFNLGAGPLNYRIDDTLVVVKPGQGAIIPSWVKHSRDVDPTLPTYLIVIAISPAWLRTHDKAGYNLSGGVEVFAVPRSLAEILAHLRLSLTNPGLDAPEQVTALVDALIDGVGSMGTSAPVLNSGRLKGYWDKRILDAAHSIQRCNGRTDVDHLAKEYGLSRSHFSSRFCAHFGFSPQLLINAVRMKAALHLLLESDDSIATISDILDFSMPGHFTRFFTRHTGETPMSYRTRNLTLESL</sequence>
<dbReference type="EMBL" id="FSRM01000001">
    <property type="protein sequence ID" value="SIO25007.1"/>
    <property type="molecule type" value="Genomic_DNA"/>
</dbReference>
<evidence type="ECO:0000256" key="1">
    <source>
        <dbReference type="ARBA" id="ARBA00023015"/>
    </source>
</evidence>
<dbReference type="SUPFAM" id="SSF46689">
    <property type="entry name" value="Homeodomain-like"/>
    <property type="match status" value="1"/>
</dbReference>
<keyword evidence="1" id="KW-0805">Transcription regulation</keyword>
<feature type="domain" description="HTH araC/xylS-type" evidence="4">
    <location>
        <begin position="218"/>
        <end position="318"/>
    </location>
</feature>
<dbReference type="PANTHER" id="PTHR46796:SF13">
    <property type="entry name" value="HTH-TYPE TRANSCRIPTIONAL ACTIVATOR RHAS"/>
    <property type="match status" value="1"/>
</dbReference>
<dbReference type="PROSITE" id="PS01124">
    <property type="entry name" value="HTH_ARAC_FAMILY_2"/>
    <property type="match status" value="1"/>
</dbReference>
<dbReference type="SUPFAM" id="SSF51182">
    <property type="entry name" value="RmlC-like cupins"/>
    <property type="match status" value="1"/>
</dbReference>